<dbReference type="CDD" id="cd00093">
    <property type="entry name" value="HTH_XRE"/>
    <property type="match status" value="1"/>
</dbReference>
<keyword evidence="2" id="KW-0238">DNA-binding</keyword>
<sequence>MAGFRENLAENIRKRRGNLTQEAFAKRIGIDQSSVNRIEQGEQNVTIDTLELLCKRLKCKAGELLDC</sequence>
<dbReference type="EMBL" id="PJCH01000010">
    <property type="protein sequence ID" value="PQA87195.1"/>
    <property type="molecule type" value="Genomic_DNA"/>
</dbReference>
<reference evidence="5 6" key="1">
    <citation type="submission" date="2017-12" db="EMBL/GenBank/DDBJ databases">
        <authorList>
            <person name="Hurst M.R.H."/>
        </authorList>
    </citation>
    <scope>NUCLEOTIDE SEQUENCE [LARGE SCALE GENOMIC DNA]</scope>
    <source>
        <strain evidence="5 6">SY-3-19</strain>
    </source>
</reference>
<gene>
    <name evidence="5" type="ORF">CW354_14240</name>
</gene>
<accession>A0A2S7K3W9</accession>
<dbReference type="AlphaFoldDB" id="A0A2S7K3W9"/>
<dbReference type="SUPFAM" id="SSF47413">
    <property type="entry name" value="lambda repressor-like DNA-binding domains"/>
    <property type="match status" value="1"/>
</dbReference>
<feature type="domain" description="HTH cro/C1-type" evidence="4">
    <location>
        <begin position="11"/>
        <end position="64"/>
    </location>
</feature>
<dbReference type="OrthoDB" id="9815697at2"/>
<dbReference type="Gene3D" id="1.10.260.40">
    <property type="entry name" value="lambda repressor-like DNA-binding domains"/>
    <property type="match status" value="1"/>
</dbReference>
<dbReference type="PROSITE" id="PS50943">
    <property type="entry name" value="HTH_CROC1"/>
    <property type="match status" value="1"/>
</dbReference>
<evidence type="ECO:0000256" key="3">
    <source>
        <dbReference type="ARBA" id="ARBA00023163"/>
    </source>
</evidence>
<evidence type="ECO:0000256" key="1">
    <source>
        <dbReference type="ARBA" id="ARBA00023015"/>
    </source>
</evidence>
<organism evidence="5 6">
    <name type="scientific">Hyphococcus luteus</name>
    <dbReference type="NCBI Taxonomy" id="2058213"/>
    <lineage>
        <taxon>Bacteria</taxon>
        <taxon>Pseudomonadati</taxon>
        <taxon>Pseudomonadota</taxon>
        <taxon>Alphaproteobacteria</taxon>
        <taxon>Parvularculales</taxon>
        <taxon>Parvularculaceae</taxon>
        <taxon>Hyphococcus</taxon>
    </lineage>
</organism>
<dbReference type="GO" id="GO:0003700">
    <property type="term" value="F:DNA-binding transcription factor activity"/>
    <property type="evidence" value="ECO:0007669"/>
    <property type="project" value="TreeGrafter"/>
</dbReference>
<dbReference type="GO" id="GO:0003677">
    <property type="term" value="F:DNA binding"/>
    <property type="evidence" value="ECO:0007669"/>
    <property type="project" value="UniProtKB-KW"/>
</dbReference>
<dbReference type="InterPro" id="IPR050807">
    <property type="entry name" value="TransReg_Diox_bact_type"/>
</dbReference>
<dbReference type="GO" id="GO:0005829">
    <property type="term" value="C:cytosol"/>
    <property type="evidence" value="ECO:0007669"/>
    <property type="project" value="TreeGrafter"/>
</dbReference>
<evidence type="ECO:0000256" key="2">
    <source>
        <dbReference type="ARBA" id="ARBA00023125"/>
    </source>
</evidence>
<keyword evidence="1" id="KW-0805">Transcription regulation</keyword>
<dbReference type="RefSeq" id="WP_104830753.1">
    <property type="nucleotide sequence ID" value="NZ_PJCH01000010.1"/>
</dbReference>
<dbReference type="SMART" id="SM00530">
    <property type="entry name" value="HTH_XRE"/>
    <property type="match status" value="1"/>
</dbReference>
<dbReference type="Proteomes" id="UP000239504">
    <property type="component" value="Unassembled WGS sequence"/>
</dbReference>
<dbReference type="PANTHER" id="PTHR46797">
    <property type="entry name" value="HTH-TYPE TRANSCRIPTIONAL REGULATOR"/>
    <property type="match status" value="1"/>
</dbReference>
<keyword evidence="3" id="KW-0804">Transcription</keyword>
<evidence type="ECO:0000313" key="5">
    <source>
        <dbReference type="EMBL" id="PQA87195.1"/>
    </source>
</evidence>
<protein>
    <submittedName>
        <fullName evidence="5">Transcriptional regulator</fullName>
    </submittedName>
</protein>
<name>A0A2S7K3W9_9PROT</name>
<dbReference type="PANTHER" id="PTHR46797:SF23">
    <property type="entry name" value="HTH-TYPE TRANSCRIPTIONAL REGULATOR SUTR"/>
    <property type="match status" value="1"/>
</dbReference>
<comment type="caution">
    <text evidence="5">The sequence shown here is derived from an EMBL/GenBank/DDBJ whole genome shotgun (WGS) entry which is preliminary data.</text>
</comment>
<evidence type="ECO:0000259" key="4">
    <source>
        <dbReference type="PROSITE" id="PS50943"/>
    </source>
</evidence>
<dbReference type="InterPro" id="IPR001387">
    <property type="entry name" value="Cro/C1-type_HTH"/>
</dbReference>
<dbReference type="Pfam" id="PF01381">
    <property type="entry name" value="HTH_3"/>
    <property type="match status" value="1"/>
</dbReference>
<dbReference type="InterPro" id="IPR010982">
    <property type="entry name" value="Lambda_DNA-bd_dom_sf"/>
</dbReference>
<proteinExistence type="predicted"/>
<evidence type="ECO:0000313" key="6">
    <source>
        <dbReference type="Proteomes" id="UP000239504"/>
    </source>
</evidence>
<keyword evidence="6" id="KW-1185">Reference proteome</keyword>